<dbReference type="InterPro" id="IPR016040">
    <property type="entry name" value="NAD(P)-bd_dom"/>
</dbReference>
<dbReference type="OrthoDB" id="6434603at2"/>
<evidence type="ECO:0000313" key="2">
    <source>
        <dbReference type="EMBL" id="EHJ59559.1"/>
    </source>
</evidence>
<protein>
    <recommendedName>
        <fullName evidence="1">NAD(P)-binding domain-containing protein</fullName>
    </recommendedName>
</protein>
<dbReference type="SUPFAM" id="SSF51735">
    <property type="entry name" value="NAD(P)-binding Rossmann-fold domains"/>
    <property type="match status" value="1"/>
</dbReference>
<dbReference type="Gene3D" id="3.40.50.720">
    <property type="entry name" value="NAD(P)-binding Rossmann-like Domain"/>
    <property type="match status" value="1"/>
</dbReference>
<dbReference type="Proteomes" id="UP000004030">
    <property type="component" value="Unassembled WGS sequence"/>
</dbReference>
<dbReference type="Gene3D" id="3.90.25.10">
    <property type="entry name" value="UDP-galactose 4-epimerase, domain 1"/>
    <property type="match status" value="1"/>
</dbReference>
<dbReference type="RefSeq" id="WP_007014350.1">
    <property type="nucleotide sequence ID" value="NZ_AGFM01000055.1"/>
</dbReference>
<comment type="caution">
    <text evidence="2">The sequence shown here is derived from an EMBL/GenBank/DDBJ whole genome shotgun (WGS) entry which is preliminary data.</text>
</comment>
<evidence type="ECO:0000313" key="3">
    <source>
        <dbReference type="Proteomes" id="UP000004030"/>
    </source>
</evidence>
<keyword evidence="3" id="KW-1185">Reference proteome</keyword>
<dbReference type="PANTHER" id="PTHR43162">
    <property type="match status" value="1"/>
</dbReference>
<dbReference type="Pfam" id="PF13460">
    <property type="entry name" value="NAD_binding_10"/>
    <property type="match status" value="1"/>
</dbReference>
<reference evidence="2 3" key="1">
    <citation type="journal article" date="2012" name="J. Bacteriol.">
        <title>Genome sequence of benzo(a)pyrene-degrading bacterium Novosphingobium pentaromativorans US6-1.</title>
        <authorList>
            <person name="Luo Y.R."/>
            <person name="Kang S.G."/>
            <person name="Kim S.J."/>
            <person name="Kim M.R."/>
            <person name="Li N."/>
            <person name="Lee J.H."/>
            <person name="Kwon K.K."/>
        </authorList>
    </citation>
    <scope>NUCLEOTIDE SEQUENCE [LARGE SCALE GENOMIC DNA]</scope>
    <source>
        <strain evidence="2 3">US6-1</strain>
    </source>
</reference>
<gene>
    <name evidence="2" type="ORF">NSU_3442</name>
</gene>
<proteinExistence type="predicted"/>
<organism evidence="2 3">
    <name type="scientific">Novosphingobium pentaromativorans US6-1</name>
    <dbReference type="NCBI Taxonomy" id="1088721"/>
    <lineage>
        <taxon>Bacteria</taxon>
        <taxon>Pseudomonadati</taxon>
        <taxon>Pseudomonadota</taxon>
        <taxon>Alphaproteobacteria</taxon>
        <taxon>Sphingomonadales</taxon>
        <taxon>Sphingomonadaceae</taxon>
        <taxon>Novosphingobium</taxon>
    </lineage>
</organism>
<dbReference type="eggNOG" id="COG0702">
    <property type="taxonomic scope" value="Bacteria"/>
</dbReference>
<name>G6EGL2_9SPHN</name>
<dbReference type="EMBL" id="AGFM01000055">
    <property type="protein sequence ID" value="EHJ59559.1"/>
    <property type="molecule type" value="Genomic_DNA"/>
</dbReference>
<accession>G6EGL2</accession>
<dbReference type="PATRIC" id="fig|1088721.3.peg.3395"/>
<dbReference type="InterPro" id="IPR036291">
    <property type="entry name" value="NAD(P)-bd_dom_sf"/>
</dbReference>
<feature type="domain" description="NAD(P)-binding" evidence="1">
    <location>
        <begin position="8"/>
        <end position="139"/>
    </location>
</feature>
<dbReference type="KEGG" id="npn:JI59_21785"/>
<dbReference type="PANTHER" id="PTHR43162:SF1">
    <property type="entry name" value="PRESTALK A DIFFERENTIATION PROTEIN A"/>
    <property type="match status" value="1"/>
</dbReference>
<dbReference type="InterPro" id="IPR051604">
    <property type="entry name" value="Ergot_Alk_Oxidoreductase"/>
</dbReference>
<dbReference type="AlphaFoldDB" id="G6EGL2"/>
<sequence>MKILLTAAAGHQGKLLLPKLSALGHTVRAARATPGKDDELLALGASEVFVGDLTEVDTYTRALEDCDAVYHVGPAGIARETDYGLAMIEAARRNGTRHVVMSSVYHTIIDIVQHRWKRDIEEKLFESGLNCTVLRPCDFMVVEHYIDIPLRTGVLPMFWNIAGERRGSMIAIDDLTDVAAKVLTEGSRHYFANYELAGPDKLNAHEIARILSRVMAKPIAVEEQSPEQFMKRNFGLEEISGVWREYLDVISSISAWYSKHDFVGNPNVLEWLLGRPATNFETFARKQVPSTAS</sequence>
<evidence type="ECO:0000259" key="1">
    <source>
        <dbReference type="Pfam" id="PF13460"/>
    </source>
</evidence>